<dbReference type="EMBL" id="LNYA01000034">
    <property type="protein sequence ID" value="KTC94550.1"/>
    <property type="molecule type" value="Genomic_DNA"/>
</dbReference>
<name>A0A0W0TG68_LEGER</name>
<evidence type="ECO:0000256" key="1">
    <source>
        <dbReference type="SAM" id="MobiDB-lite"/>
    </source>
</evidence>
<keyword evidence="2" id="KW-0732">Signal</keyword>
<comment type="caution">
    <text evidence="3">The sequence shown here is derived from an EMBL/GenBank/DDBJ whole genome shotgun (WGS) entry which is preliminary data.</text>
</comment>
<feature type="compositionally biased region" description="Low complexity" evidence="1">
    <location>
        <begin position="70"/>
        <end position="80"/>
    </location>
</feature>
<sequence>MKHKVLFVALAALSSPGFAVANKELLQEIQRLQNQTKALQSQINQLQKKVVAQTTQPVKAPERKDRQAKKTAGNTANNKKPIPRESPLAFHSSLLSVHAIDSHPESIGFYPTALVADEQVLTYIAGTPVVSSPYLGDRPAFDGSDYIVNISSINRDIRLMQQRRRLYRAYERIGYPAPTMPIIAISGKTEPVATFSRPFIGNSQGDITLGSSELDVAAALNDMVEAFIGIAYDESPPDLSNQRVANSSFDLNLGFVNIGNLDKSPFYFTAGQLFVPFGKYSSAMVSSPITMIMARTKARPIIFGYKSQQGTGPYAAAYAYRSDTTLGRDGVGGINAGYTLEQGDVTGEIGAGYIGTIADAGGMQNTGSPAGTTFGGFGSITNGSEAVGKVPAFDIHGNVSFDRYTLAVEWVGATKPFSPNALSFNGRGAKPQAAQVEGGVTFKAFDKPASLALGYQWSKDTLALNLPRERISTVFNISLWKDTVESLEYRHDIDYRSGDVANGIAPPGVVNANTLGTGKTADTVVAQIGVFF</sequence>
<dbReference type="Proteomes" id="UP000054773">
    <property type="component" value="Unassembled WGS sequence"/>
</dbReference>
<evidence type="ECO:0000313" key="4">
    <source>
        <dbReference type="Proteomes" id="UP000054773"/>
    </source>
</evidence>
<organism evidence="3 4">
    <name type="scientific">Legionella erythra</name>
    <dbReference type="NCBI Taxonomy" id="448"/>
    <lineage>
        <taxon>Bacteria</taxon>
        <taxon>Pseudomonadati</taxon>
        <taxon>Pseudomonadota</taxon>
        <taxon>Gammaproteobacteria</taxon>
        <taxon>Legionellales</taxon>
        <taxon>Legionellaceae</taxon>
        <taxon>Legionella</taxon>
    </lineage>
</organism>
<accession>A0A0W0TG68</accession>
<evidence type="ECO:0000256" key="2">
    <source>
        <dbReference type="SAM" id="SignalP"/>
    </source>
</evidence>
<evidence type="ECO:0000313" key="3">
    <source>
        <dbReference type="EMBL" id="KTC94550.1"/>
    </source>
</evidence>
<gene>
    <name evidence="3" type="ORF">Lery_2717</name>
</gene>
<dbReference type="NCBIfam" id="NF033652">
    <property type="entry name" value="LbtU_sider_porin"/>
    <property type="match status" value="1"/>
</dbReference>
<reference evidence="3 4" key="1">
    <citation type="submission" date="2015-11" db="EMBL/GenBank/DDBJ databases">
        <title>Genomic analysis of 38 Legionella species identifies large and diverse effector repertoires.</title>
        <authorList>
            <person name="Burstein D."/>
            <person name="Amaro F."/>
            <person name="Zusman T."/>
            <person name="Lifshitz Z."/>
            <person name="Cohen O."/>
            <person name="Gilbert J.A."/>
            <person name="Pupko T."/>
            <person name="Shuman H.A."/>
            <person name="Segal G."/>
        </authorList>
    </citation>
    <scope>NUCLEOTIDE SEQUENCE [LARGE SCALE GENOMIC DNA]</scope>
    <source>
        <strain evidence="3 4">SE-32A-C8</strain>
    </source>
</reference>
<feature type="chain" id="PRO_5006913003" evidence="2">
    <location>
        <begin position="22"/>
        <end position="532"/>
    </location>
</feature>
<protein>
    <submittedName>
        <fullName evidence="3">Coiled-coil protein</fullName>
    </submittedName>
</protein>
<dbReference type="PATRIC" id="fig|448.7.peg.2852"/>
<dbReference type="RefSeq" id="WP_058527794.1">
    <property type="nucleotide sequence ID" value="NZ_CAAAHY010000005.1"/>
</dbReference>
<dbReference type="OrthoDB" id="5417572at2"/>
<keyword evidence="4" id="KW-1185">Reference proteome</keyword>
<dbReference type="AlphaFoldDB" id="A0A0W0TG68"/>
<feature type="signal peptide" evidence="2">
    <location>
        <begin position="1"/>
        <end position="21"/>
    </location>
</feature>
<proteinExistence type="predicted"/>
<dbReference type="STRING" id="448.Lery_2717"/>
<feature type="region of interest" description="Disordered" evidence="1">
    <location>
        <begin position="53"/>
        <end position="85"/>
    </location>
</feature>